<feature type="compositionally biased region" description="Acidic residues" evidence="1">
    <location>
        <begin position="461"/>
        <end position="471"/>
    </location>
</feature>
<evidence type="ECO:0000313" key="3">
    <source>
        <dbReference type="Proteomes" id="UP001054837"/>
    </source>
</evidence>
<feature type="compositionally biased region" description="Acidic residues" evidence="1">
    <location>
        <begin position="353"/>
        <end position="387"/>
    </location>
</feature>
<feature type="compositionally biased region" description="Basic residues" evidence="1">
    <location>
        <begin position="336"/>
        <end position="349"/>
    </location>
</feature>
<evidence type="ECO:0000313" key="2">
    <source>
        <dbReference type="EMBL" id="GIY83682.1"/>
    </source>
</evidence>
<comment type="caution">
    <text evidence="2">The sequence shown here is derived from an EMBL/GenBank/DDBJ whole genome shotgun (WGS) entry which is preliminary data.</text>
</comment>
<dbReference type="AlphaFoldDB" id="A0AAV4WLX1"/>
<feature type="compositionally biased region" description="Basic and acidic residues" evidence="1">
    <location>
        <begin position="323"/>
        <end position="335"/>
    </location>
</feature>
<keyword evidence="3" id="KW-1185">Reference proteome</keyword>
<feature type="compositionally biased region" description="Low complexity" evidence="1">
    <location>
        <begin position="277"/>
        <end position="288"/>
    </location>
</feature>
<proteinExistence type="predicted"/>
<evidence type="ECO:0000256" key="1">
    <source>
        <dbReference type="SAM" id="MobiDB-lite"/>
    </source>
</evidence>
<name>A0AAV4WLX1_9ARAC</name>
<accession>A0AAV4WLX1</accession>
<feature type="compositionally biased region" description="Acidic residues" evidence="1">
    <location>
        <begin position="402"/>
        <end position="434"/>
    </location>
</feature>
<feature type="region of interest" description="Disordered" evidence="1">
    <location>
        <begin position="274"/>
        <end position="481"/>
    </location>
</feature>
<organism evidence="2 3">
    <name type="scientific">Caerostris darwini</name>
    <dbReference type="NCBI Taxonomy" id="1538125"/>
    <lineage>
        <taxon>Eukaryota</taxon>
        <taxon>Metazoa</taxon>
        <taxon>Ecdysozoa</taxon>
        <taxon>Arthropoda</taxon>
        <taxon>Chelicerata</taxon>
        <taxon>Arachnida</taxon>
        <taxon>Araneae</taxon>
        <taxon>Araneomorphae</taxon>
        <taxon>Entelegynae</taxon>
        <taxon>Araneoidea</taxon>
        <taxon>Araneidae</taxon>
        <taxon>Caerostris</taxon>
    </lineage>
</organism>
<feature type="compositionally biased region" description="Basic and acidic residues" evidence="1">
    <location>
        <begin position="303"/>
        <end position="314"/>
    </location>
</feature>
<reference evidence="2 3" key="1">
    <citation type="submission" date="2021-06" db="EMBL/GenBank/DDBJ databases">
        <title>Caerostris darwini draft genome.</title>
        <authorList>
            <person name="Kono N."/>
            <person name="Arakawa K."/>
        </authorList>
    </citation>
    <scope>NUCLEOTIDE SEQUENCE [LARGE SCALE GENOMIC DNA]</scope>
</reference>
<dbReference type="Proteomes" id="UP001054837">
    <property type="component" value="Unassembled WGS sequence"/>
</dbReference>
<sequence length="722" mass="83493">MQSVLPLVYGSPNLTRRTPFGENENEIIPQNGKPLASKVDQYVNEWIRNTIGLHEMEHPNKTKNNSTIPLVTKKHFYNGEDQLVKKYCFDMNSEKICLEVALKPHSKEEIPLKLKVYVVGSSSNSKHQHYDTKYDILKSYGIKGPKSSDNDSESHSTFGNFLKKKNLNKRNKKLMLLTKNLVDKHNLKKTPEFNYSMGNITFNGSEIEAKKTKGRLFVSDVSEVDEVSEVSNASEAVEKKISSLSKQFDKNLSKKLEKREIVYKFHENDKSKKVFGKNKSTSKTSVVKKNGKRKIDDDDEEDREMKLKKVKSQENENEDEEEIKNRNKRSPESSKKPQKKPEKKKLTKKDKKEEEEDDYMVDEEEEDVTPDDDEDEDVDEEGDEEDDKKDKKKSKKKKADVELQEYDDEDDDDEEYADDSDDEEESEYYDDDAGSEYGYKKRDEGYDDDNDYENYDKDYDGDYGYENYEEDNGIRDGKFQRRPYNGEVEEYSNPEIDEVYNAGGDYNDVKSYKSLGRPRFGRDPYYYYEVDGDVHYEDDGQFYPGGGEGGEYRPGAYEYYQDNLPSEVSGSESFPDWSECKLPEPRRTAEITCKVLPATMVCSLYCIHGHTFPEGIMRVNKCDLSKGRWNHKFEECLPFVDCTLQLISAGNLKCTTNTVENGPACEVQCQRYGEQPAVPKRTYQCDLTGRWNPTLPHCVDREGIELVEPPKQPIREENGGYP</sequence>
<gene>
    <name evidence="2" type="primary">AVEN_259404_1</name>
    <name evidence="2" type="ORF">CDAR_171211</name>
</gene>
<dbReference type="EMBL" id="BPLQ01014850">
    <property type="protein sequence ID" value="GIY83682.1"/>
    <property type="molecule type" value="Genomic_DNA"/>
</dbReference>
<protein>
    <submittedName>
        <fullName evidence="2">Sushi domain-containing protein</fullName>
    </submittedName>
</protein>